<reference evidence="2 3" key="1">
    <citation type="submission" date="2016-10" db="EMBL/GenBank/DDBJ databases">
        <authorList>
            <person name="de Groot N.N."/>
        </authorList>
    </citation>
    <scope>NUCLEOTIDE SEQUENCE [LARGE SCALE GENOMIC DNA]</scope>
    <source>
        <strain evidence="2 3">DSM 23399</strain>
    </source>
</reference>
<keyword evidence="2" id="KW-0645">Protease</keyword>
<sequence>MWCAIPFLNRNRLDNSNKKRKKAIIPQRVKLGKHVSKHFINWNLIPHLPMRFAVLTLLFCFTLTISAYSQSRPRDLGITIGILPVGEYNAITDVPGVKVGHLTKIDGNNIRTGVTAILPHGGNIFQQKVPAAIYVGNGFGKLAGSTQVQELGNIESPIILTNTLSVAAGIEGAVRYSLEQKGNENAQSVNAIVGETNDGYLNDIRGMHISSEEVIQAIMSAESGIVSEGNVGAGTGTVCFGWKGGIGTASRKLPESLGGYTVGVLVQTNFGGNLQIDGVAVGEKLGKYPFRDALEKSDGSCMIVVATDAPVLDRNLERMAMRAMMGLAKTGGIASNGSGDYVIAFSTAEGLRIPYELEAQTLEKAEFIQNDDMSSLFMAVIEATEEAIINSLFAAETMTGKDGHTVAKLPVEQVMNWMK</sequence>
<dbReference type="InterPro" id="IPR016117">
    <property type="entry name" value="ArgJ-like_dom_sf"/>
</dbReference>
<dbReference type="STRING" id="237018.SAMN04489723_11592"/>
<dbReference type="SUPFAM" id="SSF56266">
    <property type="entry name" value="DmpA/ArgJ-like"/>
    <property type="match status" value="1"/>
</dbReference>
<keyword evidence="2" id="KW-0378">Hydrolase</keyword>
<organism evidence="2 3">
    <name type="scientific">Algoriphagus aquimarinus</name>
    <dbReference type="NCBI Taxonomy" id="237018"/>
    <lineage>
        <taxon>Bacteria</taxon>
        <taxon>Pseudomonadati</taxon>
        <taxon>Bacteroidota</taxon>
        <taxon>Cytophagia</taxon>
        <taxon>Cytophagales</taxon>
        <taxon>Cyclobacteriaceae</taxon>
        <taxon>Algoriphagus</taxon>
    </lineage>
</organism>
<dbReference type="InterPro" id="IPR005321">
    <property type="entry name" value="Peptidase_S58_DmpA"/>
</dbReference>
<dbReference type="GO" id="GO:0004177">
    <property type="term" value="F:aminopeptidase activity"/>
    <property type="evidence" value="ECO:0007669"/>
    <property type="project" value="UniProtKB-KW"/>
</dbReference>
<evidence type="ECO:0000313" key="2">
    <source>
        <dbReference type="EMBL" id="SFB51675.1"/>
    </source>
</evidence>
<dbReference type="Pfam" id="PF03576">
    <property type="entry name" value="Peptidase_S58"/>
    <property type="match status" value="1"/>
</dbReference>
<evidence type="ECO:0000313" key="3">
    <source>
        <dbReference type="Proteomes" id="UP000198790"/>
    </source>
</evidence>
<name>A0A1I1BMS2_9BACT</name>
<dbReference type="EMBL" id="FOKK01000015">
    <property type="protein sequence ID" value="SFB51675.1"/>
    <property type="molecule type" value="Genomic_DNA"/>
</dbReference>
<dbReference type="AlphaFoldDB" id="A0A1I1BMS2"/>
<comment type="similarity">
    <text evidence="1">Belongs to the peptidase S58 family.</text>
</comment>
<accession>A0A1I1BMS2</accession>
<dbReference type="CDD" id="cd02253">
    <property type="entry name" value="DmpA"/>
    <property type="match status" value="1"/>
</dbReference>
<dbReference type="Gene3D" id="3.60.70.12">
    <property type="entry name" value="L-amino peptidase D-ALA esterase/amidase"/>
    <property type="match status" value="1"/>
</dbReference>
<dbReference type="PANTHER" id="PTHR36512">
    <property type="entry name" value="D-AMINOPEPTIDASE"/>
    <property type="match status" value="1"/>
</dbReference>
<proteinExistence type="inferred from homology"/>
<evidence type="ECO:0000256" key="1">
    <source>
        <dbReference type="ARBA" id="ARBA00007068"/>
    </source>
</evidence>
<dbReference type="PANTHER" id="PTHR36512:SF3">
    <property type="entry name" value="BLR5678 PROTEIN"/>
    <property type="match status" value="1"/>
</dbReference>
<protein>
    <submittedName>
        <fullName evidence="2">L-aminopeptidase DmpA. Serine peptidase. MEROPS family S58</fullName>
    </submittedName>
</protein>
<keyword evidence="2" id="KW-0031">Aminopeptidase</keyword>
<dbReference type="Proteomes" id="UP000198790">
    <property type="component" value="Unassembled WGS sequence"/>
</dbReference>
<gene>
    <name evidence="2" type="ORF">SAMN04489723_11592</name>
</gene>
<keyword evidence="3" id="KW-1185">Reference proteome</keyword>